<evidence type="ECO:0000313" key="3">
    <source>
        <dbReference type="Proteomes" id="UP000694845"/>
    </source>
</evidence>
<keyword evidence="1" id="KW-0378">Hydrolase</keyword>
<evidence type="ECO:0000313" key="4">
    <source>
        <dbReference type="RefSeq" id="XP_022084098.1"/>
    </source>
</evidence>
<dbReference type="GO" id="GO:0005975">
    <property type="term" value="P:carbohydrate metabolic process"/>
    <property type="evidence" value="ECO:0007669"/>
    <property type="project" value="TreeGrafter"/>
</dbReference>
<reference evidence="4" key="1">
    <citation type="submission" date="2025-08" db="UniProtKB">
        <authorList>
            <consortium name="RefSeq"/>
        </authorList>
    </citation>
    <scope>IDENTIFICATION</scope>
</reference>
<dbReference type="InterPro" id="IPR039329">
    <property type="entry name" value="SIAE"/>
</dbReference>
<organism evidence="3 4">
    <name type="scientific">Acanthaster planci</name>
    <name type="common">Crown-of-thorns starfish</name>
    <dbReference type="NCBI Taxonomy" id="133434"/>
    <lineage>
        <taxon>Eukaryota</taxon>
        <taxon>Metazoa</taxon>
        <taxon>Echinodermata</taxon>
        <taxon>Eleutherozoa</taxon>
        <taxon>Asterozoa</taxon>
        <taxon>Asteroidea</taxon>
        <taxon>Valvatacea</taxon>
        <taxon>Valvatida</taxon>
        <taxon>Acanthasteridae</taxon>
        <taxon>Acanthaster</taxon>
    </lineage>
</organism>
<dbReference type="PANTHER" id="PTHR22901:SF0">
    <property type="entry name" value="SIALATE O-ACETYLESTERASE"/>
    <property type="match status" value="1"/>
</dbReference>
<dbReference type="InterPro" id="IPR036514">
    <property type="entry name" value="SGNH_hydro_sf"/>
</dbReference>
<protein>
    <submittedName>
        <fullName evidence="4">Sialate O-acetylesterase-like isoform X1</fullName>
    </submittedName>
</protein>
<dbReference type="SUPFAM" id="SSF52266">
    <property type="entry name" value="SGNH hydrolase"/>
    <property type="match status" value="1"/>
</dbReference>
<evidence type="ECO:0000259" key="2">
    <source>
        <dbReference type="Pfam" id="PF03629"/>
    </source>
</evidence>
<dbReference type="Proteomes" id="UP000694845">
    <property type="component" value="Unplaced"/>
</dbReference>
<name>A0A8B7XTB5_ACAPL</name>
<dbReference type="GO" id="GO:0001681">
    <property type="term" value="F:sialate O-acetylesterase activity"/>
    <property type="evidence" value="ECO:0007669"/>
    <property type="project" value="InterPro"/>
</dbReference>
<feature type="domain" description="Sialate O-acetylesterase" evidence="2">
    <location>
        <begin position="157"/>
        <end position="349"/>
    </location>
</feature>
<dbReference type="RefSeq" id="XP_022084098.1">
    <property type="nucleotide sequence ID" value="XM_022228406.1"/>
</dbReference>
<dbReference type="Gene3D" id="3.40.50.1110">
    <property type="entry name" value="SGNH hydrolase"/>
    <property type="match status" value="1"/>
</dbReference>
<keyword evidence="3" id="KW-1185">Reference proteome</keyword>
<dbReference type="Pfam" id="PF03629">
    <property type="entry name" value="SASA"/>
    <property type="match status" value="1"/>
</dbReference>
<dbReference type="InterPro" id="IPR005181">
    <property type="entry name" value="SASA"/>
</dbReference>
<evidence type="ECO:0000256" key="1">
    <source>
        <dbReference type="ARBA" id="ARBA00022801"/>
    </source>
</evidence>
<dbReference type="OrthoDB" id="42638at2759"/>
<gene>
    <name evidence="4" type="primary">LOC110975701</name>
</gene>
<dbReference type="GeneID" id="110975701"/>
<dbReference type="AlphaFoldDB" id="A0A8B7XTB5"/>
<dbReference type="KEGG" id="aplc:110975701"/>
<dbReference type="PANTHER" id="PTHR22901">
    <property type="entry name" value="SIALATE O-ACETYLESTERASE"/>
    <property type="match status" value="1"/>
</dbReference>
<proteinExistence type="predicted"/>
<sequence>MEELLASLFFCGTLSHDLKGDKEITKKRRMSGNTGMALYSSRLLLLWQLVAHVCVFPGSVQAETCKLASYYSNYMVLQQQPHNAVVWGYSDIMATIEVKVGDKMYKASIETQFPSRVGVWKVKLDPMPAGGPYDIVVFCEDWRAVNTVVLKDVMFGDVWICSGQSNMAFTVDQSFNGSKELNESINYPDIRLLAVKQVLSETPYNDLHGLYEPWSKPSPETLGSKAATFTYFSALCWFFGRDLYDTLQYPIGLISTNWGGTPIEAWSSPDVLKTCGTRNRSVSKTNDRLTGPVKGPSMPSSLWNSMIHPLLNFTIKGAIWYQGESNTMDPDPYKCLFKTMINDWREKWHQGTEGSTDLHFPFGFMQLCTSNSPSSEIIGPFPTLRWHQTYDYGYVPNDVMQNVFMGVGIDLPDVKSPYGPIHPRDKQDMGTRLSLAGRAIAYGQNVSYAGPYPTSFTVNTTTLTLVIEYSGGKANIRLVGKTGFEVCCGGSPPCTYYDTWVPAKITGQPTTSSISLSYYCYNRDATAVRYLWRDMPCAFKDCPVYSVENNLPGPPFILNL</sequence>
<accession>A0A8B7XTB5</accession>